<dbReference type="CDD" id="cd16021">
    <property type="entry name" value="ALP_like"/>
    <property type="match status" value="1"/>
</dbReference>
<keyword evidence="1" id="KW-0472">Membrane</keyword>
<dbReference type="PANTHER" id="PTHR10974:SF9">
    <property type="entry name" value="DUF229 DOMAIN CONTAINING PROTEIN-RELATED"/>
    <property type="match status" value="1"/>
</dbReference>
<organism evidence="2">
    <name type="scientific">Clastoptera arizonana</name>
    <name type="common">Arizona spittle bug</name>
    <dbReference type="NCBI Taxonomy" id="38151"/>
    <lineage>
        <taxon>Eukaryota</taxon>
        <taxon>Metazoa</taxon>
        <taxon>Ecdysozoa</taxon>
        <taxon>Arthropoda</taxon>
        <taxon>Hexapoda</taxon>
        <taxon>Insecta</taxon>
        <taxon>Pterygota</taxon>
        <taxon>Neoptera</taxon>
        <taxon>Paraneoptera</taxon>
        <taxon>Hemiptera</taxon>
        <taxon>Auchenorrhyncha</taxon>
        <taxon>Cercopoidea</taxon>
        <taxon>Clastopteridae</taxon>
        <taxon>Clastoptera</taxon>
    </lineage>
</organism>
<accession>A0A1B6C907</accession>
<dbReference type="Gene3D" id="3.40.720.10">
    <property type="entry name" value="Alkaline Phosphatase, subunit A"/>
    <property type="match status" value="1"/>
</dbReference>
<name>A0A1B6C907_9HEMI</name>
<dbReference type="AlphaFoldDB" id="A0A1B6C907"/>
<dbReference type="EMBL" id="GEDC01027489">
    <property type="protein sequence ID" value="JAS09809.1"/>
    <property type="molecule type" value="Transcribed_RNA"/>
</dbReference>
<gene>
    <name evidence="2" type="ORF">g.37596</name>
</gene>
<keyword evidence="1" id="KW-0812">Transmembrane</keyword>
<feature type="transmembrane region" description="Helical" evidence="1">
    <location>
        <begin position="34"/>
        <end position="53"/>
    </location>
</feature>
<sequence length="686" mass="79102">MYFDKSNNTARKTKRHMVGHSLTVLGLGSQAKPCFRLVAIMFIVAFLSIFYFFSDVTTAGYIELIKRVGSDSDLNFNGPPTYMISYNGLAQNISEEPRDGYLVWNPSCRIPDIDPYHESIKSFLKTQAPYDCSQYPPLTVLKENVLSVVPEAVKHYSSTKTLKCCYHVIYRNDSDHLPFDKKPDDLYKLTRCKAFDKTRKLDDNEQFILVKCSSNKTSTKHKEVYKNMHARVSLTPAVLEKLKANEERLSVLMVGIDSISRMNLIRTMPKTVKYLDEGGWLDLKGYNKMDDNTFPNLMAILTGQSPKQIRNAKGCFPSNRHNIDNCPFIWKEFSKAGYVTAYGEDEPSIGTFNYQKSGFYDAPTDYYFRPFMLAAEKFMKLTKKDGLDICLGPTLTSDHILKYTSDLATTFRNNLYFALFWMNSFSHNNVNSPSSMDLRMLRFFKDLTESGALNNTLVVFLSDHGMRFGKIRETLIGWLEERLPFIYFKIPEWYERKYPERLSNFNVNRNRLTSPYDLHMTLKEVLNVYPNGTAACPKCLSLFDEIPWNRSCLDVGVTEHWCTCSEYKIISTEGQSVKTMVNFVLNELNKILLSGRNFTTKNKRCAELRMNKVLAVRSKLFQRSLGYDEYIVLFETQPGRALFEATIRHGHDYQLLDTVSRLNGFGKQSICMPDAYLMKYCYCVDS</sequence>
<evidence type="ECO:0000256" key="1">
    <source>
        <dbReference type="SAM" id="Phobius"/>
    </source>
</evidence>
<keyword evidence="1" id="KW-1133">Transmembrane helix</keyword>
<evidence type="ECO:0000313" key="2">
    <source>
        <dbReference type="EMBL" id="JAS09809.1"/>
    </source>
</evidence>
<dbReference type="PANTHER" id="PTHR10974">
    <property type="entry name" value="FI08016P-RELATED"/>
    <property type="match status" value="1"/>
</dbReference>
<protein>
    <submittedName>
        <fullName evidence="2">Uncharacterized protein</fullName>
    </submittedName>
</protein>
<dbReference type="InterPro" id="IPR004245">
    <property type="entry name" value="DUF229"/>
</dbReference>
<dbReference type="FunFam" id="3.40.720.10:FF:000017">
    <property type="entry name" value="Predicted protein"/>
    <property type="match status" value="1"/>
</dbReference>
<proteinExistence type="predicted"/>
<dbReference type="SUPFAM" id="SSF53649">
    <property type="entry name" value="Alkaline phosphatase-like"/>
    <property type="match status" value="1"/>
</dbReference>
<dbReference type="InterPro" id="IPR017850">
    <property type="entry name" value="Alkaline_phosphatase_core_sf"/>
</dbReference>
<reference evidence="2" key="1">
    <citation type="submission" date="2015-12" db="EMBL/GenBank/DDBJ databases">
        <title>De novo transcriptome assembly of four potential Pierce s Disease insect vectors from Arizona vineyards.</title>
        <authorList>
            <person name="Tassone E.E."/>
        </authorList>
    </citation>
    <scope>NUCLEOTIDE SEQUENCE</scope>
</reference>
<dbReference type="Pfam" id="PF02995">
    <property type="entry name" value="DUF229"/>
    <property type="match status" value="1"/>
</dbReference>
<dbReference type="GO" id="GO:0005615">
    <property type="term" value="C:extracellular space"/>
    <property type="evidence" value="ECO:0007669"/>
    <property type="project" value="TreeGrafter"/>
</dbReference>